<proteinExistence type="inferred from homology"/>
<feature type="domain" description="BCL-6 corepressor PCGF1 binding" evidence="9">
    <location>
        <begin position="183"/>
        <end position="207"/>
    </location>
</feature>
<dbReference type="PROSITE" id="PS50088">
    <property type="entry name" value="ANK_REPEAT"/>
    <property type="match status" value="2"/>
</dbReference>
<evidence type="ECO:0000256" key="8">
    <source>
        <dbReference type="PROSITE-ProRule" id="PRU00023"/>
    </source>
</evidence>
<dbReference type="SMART" id="SM00248">
    <property type="entry name" value="ANK"/>
    <property type="match status" value="3"/>
</dbReference>
<protein>
    <recommendedName>
        <fullName evidence="9">BCL-6 corepressor PCGF1 binding domain-containing protein</fullName>
    </recommendedName>
</protein>
<dbReference type="SUPFAM" id="SSF48403">
    <property type="entry name" value="Ankyrin repeat"/>
    <property type="match status" value="1"/>
</dbReference>
<dbReference type="PANTHER" id="PTHR24117:SF8">
    <property type="entry name" value="BCL-6 COREPRESSOR"/>
    <property type="match status" value="1"/>
</dbReference>
<reference evidence="11" key="1">
    <citation type="journal article" date="2017" name="Nat. Commun.">
        <title>The North American bullfrog draft genome provides insight into hormonal regulation of long noncoding RNA.</title>
        <authorList>
            <person name="Hammond S.A."/>
            <person name="Warren R.L."/>
            <person name="Vandervalk B.P."/>
            <person name="Kucuk E."/>
            <person name="Khan H."/>
            <person name="Gibb E.A."/>
            <person name="Pandoh P."/>
            <person name="Kirk H."/>
            <person name="Zhao Y."/>
            <person name="Jones M."/>
            <person name="Mungall A.J."/>
            <person name="Coope R."/>
            <person name="Pleasance S."/>
            <person name="Moore R.A."/>
            <person name="Holt R.A."/>
            <person name="Round J.M."/>
            <person name="Ohora S."/>
            <person name="Walle B.V."/>
            <person name="Veldhoen N."/>
            <person name="Helbing C.C."/>
            <person name="Birol I."/>
        </authorList>
    </citation>
    <scope>NUCLEOTIDE SEQUENCE [LARGE SCALE GENOMIC DNA]</scope>
</reference>
<dbReference type="AlphaFoldDB" id="A0A2G9RRZ0"/>
<dbReference type="OrthoDB" id="3666223at2759"/>
<comment type="similarity">
    <text evidence="7">Belongs to the BCOR family.</text>
</comment>
<evidence type="ECO:0000256" key="1">
    <source>
        <dbReference type="ARBA" id="ARBA00004123"/>
    </source>
</evidence>
<gene>
    <name evidence="10" type="ORF">AB205_0021590</name>
</gene>
<evidence type="ECO:0000313" key="10">
    <source>
        <dbReference type="EMBL" id="PIO29981.1"/>
    </source>
</evidence>
<keyword evidence="4" id="KW-0677">Repeat</keyword>
<keyword evidence="3" id="KW-0597">Phosphoprotein</keyword>
<evidence type="ECO:0000256" key="5">
    <source>
        <dbReference type="ARBA" id="ARBA00022843"/>
    </source>
</evidence>
<dbReference type="Gene3D" id="1.25.40.20">
    <property type="entry name" value="Ankyrin repeat-containing domain"/>
    <property type="match status" value="1"/>
</dbReference>
<feature type="repeat" description="ANK" evidence="8">
    <location>
        <begin position="81"/>
        <end position="113"/>
    </location>
</feature>
<dbReference type="InterPro" id="IPR036770">
    <property type="entry name" value="Ankyrin_rpt-contain_sf"/>
</dbReference>
<dbReference type="PRINTS" id="PR01415">
    <property type="entry name" value="ANKYRIN"/>
</dbReference>
<evidence type="ECO:0000256" key="3">
    <source>
        <dbReference type="ARBA" id="ARBA00022553"/>
    </source>
</evidence>
<evidence type="ECO:0000256" key="7">
    <source>
        <dbReference type="ARBA" id="ARBA00034703"/>
    </source>
</evidence>
<dbReference type="FunFam" id="1.25.40.20:FF:000032">
    <property type="entry name" value="BCL-6 corepressor isoform X1"/>
    <property type="match status" value="1"/>
</dbReference>
<comment type="subcellular location">
    <subcellularLocation>
        <location evidence="1">Nucleus</location>
    </subcellularLocation>
</comment>
<name>A0A2G9RRZ0_AQUCT</name>
<dbReference type="PROSITE" id="PS50297">
    <property type="entry name" value="ANK_REP_REGION"/>
    <property type="match status" value="2"/>
</dbReference>
<keyword evidence="8" id="KW-0040">ANK repeat</keyword>
<dbReference type="Proteomes" id="UP000228934">
    <property type="component" value="Unassembled WGS sequence"/>
</dbReference>
<evidence type="ECO:0000256" key="2">
    <source>
        <dbReference type="ARBA" id="ARBA00022499"/>
    </source>
</evidence>
<evidence type="ECO:0000256" key="6">
    <source>
        <dbReference type="ARBA" id="ARBA00023242"/>
    </source>
</evidence>
<dbReference type="InterPro" id="IPR038227">
    <property type="entry name" value="PUFD_som_sf"/>
</dbReference>
<dbReference type="InterPro" id="IPR032365">
    <property type="entry name" value="PUFD"/>
</dbReference>
<dbReference type="InterPro" id="IPR047144">
    <property type="entry name" value="BCOR-like"/>
</dbReference>
<dbReference type="Pfam" id="PF16553">
    <property type="entry name" value="PUFD"/>
    <property type="match status" value="1"/>
</dbReference>
<keyword evidence="5" id="KW-0832">Ubl conjugation</keyword>
<evidence type="ECO:0000313" key="11">
    <source>
        <dbReference type="Proteomes" id="UP000228934"/>
    </source>
</evidence>
<feature type="repeat" description="ANK" evidence="8">
    <location>
        <begin position="48"/>
        <end position="80"/>
    </location>
</feature>
<evidence type="ECO:0000256" key="4">
    <source>
        <dbReference type="ARBA" id="ARBA00022737"/>
    </source>
</evidence>
<dbReference type="GO" id="GO:0000122">
    <property type="term" value="P:negative regulation of transcription by RNA polymerase II"/>
    <property type="evidence" value="ECO:0007669"/>
    <property type="project" value="TreeGrafter"/>
</dbReference>
<evidence type="ECO:0000259" key="9">
    <source>
        <dbReference type="Pfam" id="PF16553"/>
    </source>
</evidence>
<dbReference type="Gene3D" id="3.10.260.40">
    <property type="entry name" value="BCL-6 corepressor, PCGF1 binding domain"/>
    <property type="match status" value="1"/>
</dbReference>
<dbReference type="InterPro" id="IPR002110">
    <property type="entry name" value="Ankyrin_rpt"/>
</dbReference>
<organism evidence="10 11">
    <name type="scientific">Aquarana catesbeiana</name>
    <name type="common">American bullfrog</name>
    <name type="synonym">Rana catesbeiana</name>
    <dbReference type="NCBI Taxonomy" id="8400"/>
    <lineage>
        <taxon>Eukaryota</taxon>
        <taxon>Metazoa</taxon>
        <taxon>Chordata</taxon>
        <taxon>Craniata</taxon>
        <taxon>Vertebrata</taxon>
        <taxon>Euteleostomi</taxon>
        <taxon>Amphibia</taxon>
        <taxon>Batrachia</taxon>
        <taxon>Anura</taxon>
        <taxon>Neobatrachia</taxon>
        <taxon>Ranoidea</taxon>
        <taxon>Ranidae</taxon>
        <taxon>Aquarana</taxon>
    </lineage>
</organism>
<dbReference type="GO" id="GO:0005634">
    <property type="term" value="C:nucleus"/>
    <property type="evidence" value="ECO:0007669"/>
    <property type="project" value="UniProtKB-SubCell"/>
</dbReference>
<keyword evidence="2" id="KW-1017">Isopeptide bond</keyword>
<sequence>MPPEARRLIVNKNAGETLLQRAARLGYEEVVLYCLESKSYDVNHRDNAGYCALHEACARGWLTIVRHLLEHGADVNCSAQDGTRPIHDAVENDHLEIVRLLLSYGADPTLATYSGRTIAKMTHSEVMENFLTEYLTDLQGRNGDDPGLSWDFYGSSVCDPKEESGFDVLANPPGPDDEDDCVDAFEFEFSDNPLLPCYNVQVSLSQG</sequence>
<dbReference type="EMBL" id="KV933690">
    <property type="protein sequence ID" value="PIO29981.1"/>
    <property type="molecule type" value="Genomic_DNA"/>
</dbReference>
<keyword evidence="11" id="KW-1185">Reference proteome</keyword>
<dbReference type="Pfam" id="PF12796">
    <property type="entry name" value="Ank_2"/>
    <property type="match status" value="1"/>
</dbReference>
<dbReference type="GO" id="GO:0003714">
    <property type="term" value="F:transcription corepressor activity"/>
    <property type="evidence" value="ECO:0007669"/>
    <property type="project" value="TreeGrafter"/>
</dbReference>
<dbReference type="PANTHER" id="PTHR24117">
    <property type="entry name" value="AGAP007537-PB"/>
    <property type="match status" value="1"/>
</dbReference>
<accession>A0A2G9RRZ0</accession>
<keyword evidence="6" id="KW-0539">Nucleus</keyword>